<dbReference type="GO" id="GO:0004896">
    <property type="term" value="F:cytokine receptor activity"/>
    <property type="evidence" value="ECO:0007669"/>
    <property type="project" value="TreeGrafter"/>
</dbReference>
<evidence type="ECO:0000256" key="2">
    <source>
        <dbReference type="SAM" id="Phobius"/>
    </source>
</evidence>
<reference evidence="4" key="3">
    <citation type="submission" date="2025-09" db="UniProtKB">
        <authorList>
            <consortium name="Ensembl"/>
        </authorList>
    </citation>
    <scope>IDENTIFICATION</scope>
</reference>
<dbReference type="InterPro" id="IPR015373">
    <property type="entry name" value="Interferon/interleukin_rcp_dom"/>
</dbReference>
<accession>H3C2Q6</accession>
<protein>
    <recommendedName>
        <fullName evidence="3">Interferon/interleukin receptor domain-containing protein</fullName>
    </recommendedName>
</protein>
<dbReference type="GeneTree" id="ENSGT00940000175580"/>
<dbReference type="Proteomes" id="UP000007303">
    <property type="component" value="Unassembled WGS sequence"/>
</dbReference>
<evidence type="ECO:0000313" key="5">
    <source>
        <dbReference type="Proteomes" id="UP000007303"/>
    </source>
</evidence>
<feature type="transmembrane region" description="Helical" evidence="2">
    <location>
        <begin position="162"/>
        <end position="184"/>
    </location>
</feature>
<name>H3C2Q6_TETNG</name>
<sequence>NSTRPDEIQISTKTSAELTLDAFFVYHLVVIAMYNHSRSPPSQKLVFAPYKDTILGPPKVLLAGCDACLHVRVVLAGGGGGSGKSLHGFYKPTYILTIRNKAEQRTRRTPYKTSNFTVLHLHRNTEYCIRVNVSIVLNQNTHPSGWTCAFTSGPQPNTAGPLAGLLAGLGVFLVGALALSVFCLTYMGFICRLPTVLPTVLLGLPPGHTLTPERTVPDQLSISPKVQKYKHDGPAGPQPGHYMVGNLELSSDESPGPAADGLHVAHLHLQVLNSSGGINLLSVMLGALVRREEEEQELPWTDQEPLLSKQNT</sequence>
<proteinExistence type="predicted"/>
<dbReference type="PANTHER" id="PTHR20859">
    <property type="entry name" value="INTERFERON/INTERLEUKIN RECEPTOR"/>
    <property type="match status" value="1"/>
</dbReference>
<dbReference type="InterPro" id="IPR036116">
    <property type="entry name" value="FN3_sf"/>
</dbReference>
<dbReference type="Gene3D" id="2.60.40.10">
    <property type="entry name" value="Immunoglobulins"/>
    <property type="match status" value="1"/>
</dbReference>
<keyword evidence="5" id="KW-1185">Reference proteome</keyword>
<evidence type="ECO:0000259" key="3">
    <source>
        <dbReference type="Pfam" id="PF09294"/>
    </source>
</evidence>
<feature type="domain" description="Interferon/interleukin receptor" evidence="3">
    <location>
        <begin position="53"/>
        <end position="151"/>
    </location>
</feature>
<feature type="region of interest" description="Disordered" evidence="1">
    <location>
        <begin position="293"/>
        <end position="312"/>
    </location>
</feature>
<evidence type="ECO:0000256" key="1">
    <source>
        <dbReference type="SAM" id="MobiDB-lite"/>
    </source>
</evidence>
<reference evidence="5" key="1">
    <citation type="journal article" date="2004" name="Nature">
        <title>Genome duplication in the teleost fish Tetraodon nigroviridis reveals the early vertebrate proto-karyotype.</title>
        <authorList>
            <person name="Jaillon O."/>
            <person name="Aury J.-M."/>
            <person name="Brunet F."/>
            <person name="Petit J.-L."/>
            <person name="Stange-Thomann N."/>
            <person name="Mauceli E."/>
            <person name="Bouneau L."/>
            <person name="Fischer C."/>
            <person name="Ozouf-Costaz C."/>
            <person name="Bernot A."/>
            <person name="Nicaud S."/>
            <person name="Jaffe D."/>
            <person name="Fisher S."/>
            <person name="Lutfalla G."/>
            <person name="Dossat C."/>
            <person name="Segurens B."/>
            <person name="Dasilva C."/>
            <person name="Salanoubat M."/>
            <person name="Levy M."/>
            <person name="Boudet N."/>
            <person name="Castellano S."/>
            <person name="Anthouard V."/>
            <person name="Jubin C."/>
            <person name="Castelli V."/>
            <person name="Katinka M."/>
            <person name="Vacherie B."/>
            <person name="Biemont C."/>
            <person name="Skalli Z."/>
            <person name="Cattolico L."/>
            <person name="Poulain J."/>
            <person name="De Berardinis V."/>
            <person name="Cruaud C."/>
            <person name="Duprat S."/>
            <person name="Brottier P."/>
            <person name="Coutanceau J.-P."/>
            <person name="Gouzy J."/>
            <person name="Parra G."/>
            <person name="Lardier G."/>
            <person name="Chapple C."/>
            <person name="McKernan K.J."/>
            <person name="McEwan P."/>
            <person name="Bosak S."/>
            <person name="Kellis M."/>
            <person name="Volff J.-N."/>
            <person name="Guigo R."/>
            <person name="Zody M.C."/>
            <person name="Mesirov J."/>
            <person name="Lindblad-Toh K."/>
            <person name="Birren B."/>
            <person name="Nusbaum C."/>
            <person name="Kahn D."/>
            <person name="Robinson-Rechavi M."/>
            <person name="Laudet V."/>
            <person name="Schachter V."/>
            <person name="Quetier F."/>
            <person name="Saurin W."/>
            <person name="Scarpelli C."/>
            <person name="Wincker P."/>
            <person name="Lander E.S."/>
            <person name="Weissenbach J."/>
            <person name="Roest Crollius H."/>
        </authorList>
    </citation>
    <scope>NUCLEOTIDE SEQUENCE [LARGE SCALE GENOMIC DNA]</scope>
</reference>
<keyword evidence="2" id="KW-1133">Transmembrane helix</keyword>
<keyword evidence="2" id="KW-0472">Membrane</keyword>
<organism evidence="4 5">
    <name type="scientific">Tetraodon nigroviridis</name>
    <name type="common">Spotted green pufferfish</name>
    <name type="synonym">Chelonodon nigroviridis</name>
    <dbReference type="NCBI Taxonomy" id="99883"/>
    <lineage>
        <taxon>Eukaryota</taxon>
        <taxon>Metazoa</taxon>
        <taxon>Chordata</taxon>
        <taxon>Craniata</taxon>
        <taxon>Vertebrata</taxon>
        <taxon>Euteleostomi</taxon>
        <taxon>Actinopterygii</taxon>
        <taxon>Neopterygii</taxon>
        <taxon>Teleostei</taxon>
        <taxon>Neoteleostei</taxon>
        <taxon>Acanthomorphata</taxon>
        <taxon>Eupercaria</taxon>
        <taxon>Tetraodontiformes</taxon>
        <taxon>Tetradontoidea</taxon>
        <taxon>Tetraodontidae</taxon>
        <taxon>Tetraodon</taxon>
    </lineage>
</organism>
<dbReference type="PANTHER" id="PTHR20859:SF53">
    <property type="entry name" value="INTERLEUKIN-22 RECEPTOR SUBUNIT ALPHA-1"/>
    <property type="match status" value="1"/>
</dbReference>
<reference evidence="4" key="2">
    <citation type="submission" date="2025-08" db="UniProtKB">
        <authorList>
            <consortium name="Ensembl"/>
        </authorList>
    </citation>
    <scope>IDENTIFICATION</scope>
</reference>
<keyword evidence="2" id="KW-0812">Transmembrane</keyword>
<feature type="region of interest" description="Disordered" evidence="1">
    <location>
        <begin position="227"/>
        <end position="256"/>
    </location>
</feature>
<dbReference type="SUPFAM" id="SSF49265">
    <property type="entry name" value="Fibronectin type III"/>
    <property type="match status" value="1"/>
</dbReference>
<dbReference type="Ensembl" id="ENSTNIT00000000052.1">
    <property type="protein sequence ID" value="ENSTNIP00000002524.1"/>
    <property type="gene ID" value="ENSTNIG00000000781.1"/>
</dbReference>
<dbReference type="Pfam" id="PF09294">
    <property type="entry name" value="Interfer-bind"/>
    <property type="match status" value="1"/>
</dbReference>
<dbReference type="InterPro" id="IPR050650">
    <property type="entry name" value="Type-II_Cytokine-TF_Rcpt"/>
</dbReference>
<dbReference type="GO" id="GO:0005886">
    <property type="term" value="C:plasma membrane"/>
    <property type="evidence" value="ECO:0007669"/>
    <property type="project" value="TreeGrafter"/>
</dbReference>
<dbReference type="AlphaFoldDB" id="H3C2Q6"/>
<evidence type="ECO:0000313" key="4">
    <source>
        <dbReference type="Ensembl" id="ENSTNIP00000002524.1"/>
    </source>
</evidence>
<dbReference type="InterPro" id="IPR013783">
    <property type="entry name" value="Ig-like_fold"/>
</dbReference>